<dbReference type="Gene3D" id="3.40.50.300">
    <property type="entry name" value="P-loop containing nucleotide triphosphate hydrolases"/>
    <property type="match status" value="1"/>
</dbReference>
<protein>
    <submittedName>
        <fullName evidence="2">GTP-binding protein</fullName>
    </submittedName>
</protein>
<dbReference type="InterPro" id="IPR003495">
    <property type="entry name" value="CobW/HypB/UreG_nucleotide-bd"/>
</dbReference>
<dbReference type="GO" id="GO:0005737">
    <property type="term" value="C:cytoplasm"/>
    <property type="evidence" value="ECO:0007669"/>
    <property type="project" value="TreeGrafter"/>
</dbReference>
<dbReference type="Proteomes" id="UP000569732">
    <property type="component" value="Unassembled WGS sequence"/>
</dbReference>
<reference evidence="2 3" key="1">
    <citation type="submission" date="2020-07" db="EMBL/GenBank/DDBJ databases">
        <title>Endozoicomonas sp. nov., isolated from sediment.</title>
        <authorList>
            <person name="Gu T."/>
        </authorList>
    </citation>
    <scope>NUCLEOTIDE SEQUENCE [LARGE SCALE GENOMIC DNA]</scope>
    <source>
        <strain evidence="2 3">SM1973</strain>
    </source>
</reference>
<name>A0A853HZ67_9GAMM</name>
<keyword evidence="3" id="KW-1185">Reference proteome</keyword>
<dbReference type="InterPro" id="IPR027417">
    <property type="entry name" value="P-loop_NTPase"/>
</dbReference>
<dbReference type="CDD" id="cd03112">
    <property type="entry name" value="CobW-like"/>
    <property type="match status" value="1"/>
</dbReference>
<dbReference type="EMBL" id="JACCKB010000020">
    <property type="protein sequence ID" value="NYZ67020.1"/>
    <property type="molecule type" value="Genomic_DNA"/>
</dbReference>
<gene>
    <name evidence="2" type="ORF">H0A36_13450</name>
</gene>
<evidence type="ECO:0000259" key="1">
    <source>
        <dbReference type="Pfam" id="PF02492"/>
    </source>
</evidence>
<evidence type="ECO:0000313" key="2">
    <source>
        <dbReference type="EMBL" id="NYZ67020.1"/>
    </source>
</evidence>
<dbReference type="Pfam" id="PF02492">
    <property type="entry name" value="cobW"/>
    <property type="match status" value="1"/>
</dbReference>
<feature type="domain" description="CobW/HypB/UreG nucleotide-binding" evidence="1">
    <location>
        <begin position="9"/>
        <end position="180"/>
    </location>
</feature>
<dbReference type="RefSeq" id="WP_180569042.1">
    <property type="nucleotide sequence ID" value="NZ_JACCKB010000020.1"/>
</dbReference>
<organism evidence="2 3">
    <name type="scientific">Spartinivicinus marinus</name>
    <dbReference type="NCBI Taxonomy" id="2994442"/>
    <lineage>
        <taxon>Bacteria</taxon>
        <taxon>Pseudomonadati</taxon>
        <taxon>Pseudomonadota</taxon>
        <taxon>Gammaproteobacteria</taxon>
        <taxon>Oceanospirillales</taxon>
        <taxon>Zooshikellaceae</taxon>
        <taxon>Spartinivicinus</taxon>
    </lineage>
</organism>
<proteinExistence type="predicted"/>
<accession>A0A853HZ67</accession>
<evidence type="ECO:0000313" key="3">
    <source>
        <dbReference type="Proteomes" id="UP000569732"/>
    </source>
</evidence>
<dbReference type="SUPFAM" id="SSF52540">
    <property type="entry name" value="P-loop containing nucleoside triphosphate hydrolases"/>
    <property type="match status" value="1"/>
</dbReference>
<comment type="caution">
    <text evidence="2">The sequence shown here is derived from an EMBL/GenBank/DDBJ whole genome shotgun (WGS) entry which is preliminary data.</text>
</comment>
<sequence length="336" mass="37846">MSSKLKNIPTNIITGFLGVGKTTAILHLLQQKPADERWAILVNEFGEIGIDGSLFQGTNTEQQGIFIREVPGGCMCCAAGLPMQIALNMLLAHAKPHRLLIEPTGLGHPKEVIEVLSSEHYREILDLQNTITIVDARKVSDSRYTEHTTFNQQLNIADIIVANKSDQYQTNDFAELTSYLENQHWINNKTIYQVSMGKVQLKWLQGKAREFTGKTHHHQHTKPAQQLPMPDDKQFPPCGYLTMKNQGEGFHSQGWLFKPEFIFNQDKLYSLLLGIKVERLKGVFITHTGIIGYNKVDGVLTEVMLDEAMDSRIEIITSDTYALQNIEQDLLSVICG</sequence>
<dbReference type="AlphaFoldDB" id="A0A853HZ67"/>
<dbReference type="PANTHER" id="PTHR13748:SF46">
    <property type="entry name" value="ZINC CHAPERONE YEIR"/>
    <property type="match status" value="1"/>
</dbReference>
<dbReference type="InterPro" id="IPR051316">
    <property type="entry name" value="Zinc-reg_GTPase_activator"/>
</dbReference>
<dbReference type="PANTHER" id="PTHR13748">
    <property type="entry name" value="COBW-RELATED"/>
    <property type="match status" value="1"/>
</dbReference>